<evidence type="ECO:0000313" key="2">
    <source>
        <dbReference type="Proteomes" id="UP001195903"/>
    </source>
</evidence>
<sequence>MKKLALAVAILAAGAGGYWYSQQQGQNALSNPALDYIPADTPLFSAQLKPFPLKDYLKATAANTAMMAEDPVLAEMLADTSEPAIRFGAFLYKAYLDGLKDPDALIKRFGLSEQPRGYFYTLGALPVARMEVANAAAFWALLDEAETFSGFKHSVGTVAGQSYRAYTLGEPGADATKIELVVAEREGMVSVSLNTSMQDAALLEHALGVTKVANPISATSQIADIIKTHGFLEDSISFINHQELVRAVVSGDNQLGKQLSALVAEEGEDPFQAIRTAECQTELNAIAANWPRTVAGLTTLKVDSQQTSMDMKLVVETKNAVVLAALEKMRGFLPSYTTNPQNSVIAMGLGLDVSELAPSLTKVWNDAMQPKLQCQPLAELQAQLSELNPAMLGMATGMADGVKGIAAALIDYQLEVVDDEPKLNKLDALISLSAEDPALLFNMVKPFAPVLGQIELKAGEDVDLSGFIPPEFGVSAKLGLRGQHMVVYSGEGGKKAADALSSEKLSANGLYGMSADYGRMMGPLMTLLEASGEEVPPELSGMENFNMKIQMAVDVNAQGPVFRSGFVMKP</sequence>
<name>A0ABS5UZR9_9GAMM</name>
<evidence type="ECO:0008006" key="3">
    <source>
        <dbReference type="Google" id="ProtNLM"/>
    </source>
</evidence>
<accession>A0ABS5UZR9</accession>
<dbReference type="RefSeq" id="WP_214505872.1">
    <property type="nucleotide sequence ID" value="NZ_JAHEPS010000001.1"/>
</dbReference>
<comment type="caution">
    <text evidence="1">The sequence shown here is derived from an EMBL/GenBank/DDBJ whole genome shotgun (WGS) entry which is preliminary data.</text>
</comment>
<reference evidence="1 2" key="1">
    <citation type="submission" date="2021-05" db="EMBL/GenBank/DDBJ databases">
        <title>Shewanella sp. JM162201.</title>
        <authorList>
            <person name="Xu S."/>
            <person name="Li A."/>
        </authorList>
    </citation>
    <scope>NUCLEOTIDE SEQUENCE [LARGE SCALE GENOMIC DNA]</scope>
    <source>
        <strain evidence="1 2">JM162201</strain>
    </source>
</reference>
<dbReference type="EMBL" id="JAHEPS010000001">
    <property type="protein sequence ID" value="MBT1443703.1"/>
    <property type="molecule type" value="Genomic_DNA"/>
</dbReference>
<dbReference type="Proteomes" id="UP001195903">
    <property type="component" value="Unassembled WGS sequence"/>
</dbReference>
<organism evidence="1 2">
    <name type="scientific">Shewanella jiangmenensis</name>
    <dbReference type="NCBI Taxonomy" id="2837387"/>
    <lineage>
        <taxon>Bacteria</taxon>
        <taxon>Pseudomonadati</taxon>
        <taxon>Pseudomonadota</taxon>
        <taxon>Gammaproteobacteria</taxon>
        <taxon>Alteromonadales</taxon>
        <taxon>Shewanellaceae</taxon>
        <taxon>Shewanella</taxon>
    </lineage>
</organism>
<keyword evidence="2" id="KW-1185">Reference proteome</keyword>
<gene>
    <name evidence="1" type="ORF">KJI95_04080</name>
</gene>
<proteinExistence type="predicted"/>
<evidence type="ECO:0000313" key="1">
    <source>
        <dbReference type="EMBL" id="MBT1443703.1"/>
    </source>
</evidence>
<protein>
    <recommendedName>
        <fullName evidence="3">DUF3352 domain-containing protein</fullName>
    </recommendedName>
</protein>